<proteinExistence type="predicted"/>
<dbReference type="RefSeq" id="WP_246915751.1">
    <property type="nucleotide sequence ID" value="NZ_CP090145.1"/>
</dbReference>
<sequence length="193" mass="21609">MATSETKSNNVLEQFLNDFLDLTSGYTKKAIDYANDEDEKAVIRAFSPTLISQVTELNKYVKESVEQSSRQQIKEVNQIINITSGISLVQNAKGIFPSLGSLFGKLGLSRIVKEIKKIFRMILEALGIKLPKWLDALLNIIDEIFDAIGSAGSAKLATTFSIQEQNYLAELTQLAKLQQANQFRFLENDEDEI</sequence>
<accession>A0ABY4HKY1</accession>
<organism evidence="1 2">
    <name type="scientific">Flavobacterium sediminilitoris</name>
    <dbReference type="NCBI Taxonomy" id="2024526"/>
    <lineage>
        <taxon>Bacteria</taxon>
        <taxon>Pseudomonadati</taxon>
        <taxon>Bacteroidota</taxon>
        <taxon>Flavobacteriia</taxon>
        <taxon>Flavobacteriales</taxon>
        <taxon>Flavobacteriaceae</taxon>
        <taxon>Flavobacterium</taxon>
    </lineage>
</organism>
<keyword evidence="2" id="KW-1185">Reference proteome</keyword>
<name>A0ABY4HKY1_9FLAO</name>
<evidence type="ECO:0000313" key="1">
    <source>
        <dbReference type="EMBL" id="UOX32987.1"/>
    </source>
</evidence>
<reference evidence="1" key="1">
    <citation type="submission" date="2021-12" db="EMBL/GenBank/DDBJ databases">
        <authorList>
            <person name="Cha I.-T."/>
            <person name="Lee K.-E."/>
            <person name="Park S.-J."/>
        </authorList>
    </citation>
    <scope>NUCLEOTIDE SEQUENCE</scope>
    <source>
        <strain evidence="1">YSM-43</strain>
    </source>
</reference>
<reference evidence="1" key="2">
    <citation type="submission" date="2022-04" db="EMBL/GenBank/DDBJ databases">
        <title>Complete Genome Sequence of Flavobacterium sediminilitoris YSM-43, Isolated from a Tidal Sediment.</title>
        <authorList>
            <person name="Lee P.A."/>
        </authorList>
    </citation>
    <scope>NUCLEOTIDE SEQUENCE</scope>
    <source>
        <strain evidence="1">YSM-43</strain>
    </source>
</reference>
<evidence type="ECO:0000313" key="2">
    <source>
        <dbReference type="Proteomes" id="UP000830454"/>
    </source>
</evidence>
<protein>
    <submittedName>
        <fullName evidence="1">Uncharacterized protein</fullName>
    </submittedName>
</protein>
<gene>
    <name evidence="1" type="ORF">LXD69_13185</name>
</gene>
<dbReference type="EMBL" id="CP090145">
    <property type="protein sequence ID" value="UOX32987.1"/>
    <property type="molecule type" value="Genomic_DNA"/>
</dbReference>
<dbReference type="Proteomes" id="UP000830454">
    <property type="component" value="Chromosome"/>
</dbReference>